<evidence type="ECO:0000256" key="2">
    <source>
        <dbReference type="ARBA" id="ARBA00022448"/>
    </source>
</evidence>
<evidence type="ECO:0000256" key="7">
    <source>
        <dbReference type="ARBA" id="ARBA00023136"/>
    </source>
</evidence>
<comment type="caution">
    <text evidence="10">The sequence shown here is derived from an EMBL/GenBank/DDBJ whole genome shotgun (WGS) entry which is preliminary data.</text>
</comment>
<keyword evidence="6 8" id="KW-1133">Transmembrane helix</keyword>
<evidence type="ECO:0000256" key="8">
    <source>
        <dbReference type="RuleBase" id="RU363032"/>
    </source>
</evidence>
<protein>
    <submittedName>
        <fullName evidence="10">Iron ABC transporter permease</fullName>
    </submittedName>
</protein>
<evidence type="ECO:0000259" key="9">
    <source>
        <dbReference type="PROSITE" id="PS50928"/>
    </source>
</evidence>
<feature type="domain" description="ABC transmembrane type-1" evidence="9">
    <location>
        <begin position="33"/>
        <end position="237"/>
    </location>
</feature>
<keyword evidence="5 8" id="KW-0812">Transmembrane</keyword>
<feature type="transmembrane region" description="Helical" evidence="8">
    <location>
        <begin position="452"/>
        <end position="469"/>
    </location>
</feature>
<accession>A0A368NKN5</accession>
<evidence type="ECO:0000313" key="10">
    <source>
        <dbReference type="EMBL" id="RCU51172.1"/>
    </source>
</evidence>
<dbReference type="CDD" id="cd06261">
    <property type="entry name" value="TM_PBP2"/>
    <property type="match status" value="2"/>
</dbReference>
<feature type="domain" description="ABC transmembrane type-1" evidence="9">
    <location>
        <begin position="309"/>
        <end position="520"/>
    </location>
</feature>
<feature type="transmembrane region" description="Helical" evidence="8">
    <location>
        <begin position="124"/>
        <end position="144"/>
    </location>
</feature>
<dbReference type="EMBL" id="QPID01000003">
    <property type="protein sequence ID" value="RCU51172.1"/>
    <property type="molecule type" value="Genomic_DNA"/>
</dbReference>
<evidence type="ECO:0000256" key="1">
    <source>
        <dbReference type="ARBA" id="ARBA00004429"/>
    </source>
</evidence>
<dbReference type="Proteomes" id="UP000252558">
    <property type="component" value="Unassembled WGS sequence"/>
</dbReference>
<dbReference type="AlphaFoldDB" id="A0A368NKN5"/>
<reference evidence="10 11" key="1">
    <citation type="submission" date="2018-07" db="EMBL/GenBank/DDBJ databases">
        <title>Corallincola holothuriorum sp. nov., a new facultative anaerobe isolated from sea cucumber Apostichopus japonicus.</title>
        <authorList>
            <person name="Xia H."/>
        </authorList>
    </citation>
    <scope>NUCLEOTIDE SEQUENCE [LARGE SCALE GENOMIC DNA]</scope>
    <source>
        <strain evidence="10 11">C4</strain>
    </source>
</reference>
<evidence type="ECO:0000256" key="6">
    <source>
        <dbReference type="ARBA" id="ARBA00022989"/>
    </source>
</evidence>
<sequence>MLATPILVVLVQSTLGTEEVWRHLWDTVLFDYVSNSLWLVVGVGVCVLLLGVPAAWLVACCEFPFRRLLTVLLLLPMAMPAYIIAYTYTGIFDFAGPVQTLLRDLSGLGYGEYWFFEIRSRPGAIMMLALVLYPYVFLMSRAAFISQPGNILDASRSLGLSPIQGFFKVALPMARPAIVAGLSLALMETLADYGTVEYFGIATFTTGIFRTFYGFGDTAAAAQLAMLLLSFVLVLLVTEKYSRRKIIYFSAAEHTTSNNRHELRGGWGALATLACAIPSLFGFVLPAAMLLYWSLGSEELASAAFLTIAWNSFSLAGMAALISVLLALIMAYALRIHKNTVTRAAVQFVSMGYALPGTIIAIGVLVALTWVDHQLVARVETALNHAGADIDFGLLFSGTLVALLFAYTVRFLAISLGAVQSGLQAIKPSLDQSARTLGHTPVQVLKKVHLPLLKGSVLTALLIVFVDVLKELPATLMLRPFNFNTLAVRAYELASDERLVDAAPASLMIVLVGLLPVLLLNRSIAKSH</sequence>
<feature type="transmembrane region" description="Helical" evidence="8">
    <location>
        <begin position="390"/>
        <end position="413"/>
    </location>
</feature>
<evidence type="ECO:0000256" key="5">
    <source>
        <dbReference type="ARBA" id="ARBA00022692"/>
    </source>
</evidence>
<feature type="transmembrane region" description="Helical" evidence="8">
    <location>
        <begin position="267"/>
        <end position="293"/>
    </location>
</feature>
<organism evidence="10 11">
    <name type="scientific">Corallincola holothuriorum</name>
    <dbReference type="NCBI Taxonomy" id="2282215"/>
    <lineage>
        <taxon>Bacteria</taxon>
        <taxon>Pseudomonadati</taxon>
        <taxon>Pseudomonadota</taxon>
        <taxon>Gammaproteobacteria</taxon>
        <taxon>Alteromonadales</taxon>
        <taxon>Psychromonadaceae</taxon>
        <taxon>Corallincola</taxon>
    </lineage>
</organism>
<name>A0A368NKN5_9GAMM</name>
<feature type="transmembrane region" description="Helical" evidence="8">
    <location>
        <begin position="346"/>
        <end position="370"/>
    </location>
</feature>
<dbReference type="OrthoDB" id="9790211at2"/>
<dbReference type="GO" id="GO:0055085">
    <property type="term" value="P:transmembrane transport"/>
    <property type="evidence" value="ECO:0007669"/>
    <property type="project" value="InterPro"/>
</dbReference>
<dbReference type="PANTHER" id="PTHR43357:SF3">
    <property type="entry name" value="FE(3+)-TRANSPORT SYSTEM PERMEASE PROTEIN FBPB 2"/>
    <property type="match status" value="1"/>
</dbReference>
<feature type="transmembrane region" description="Helical" evidence="8">
    <location>
        <begin position="313"/>
        <end position="334"/>
    </location>
</feature>
<dbReference type="Gene3D" id="1.10.3720.10">
    <property type="entry name" value="MetI-like"/>
    <property type="match status" value="2"/>
</dbReference>
<dbReference type="InterPro" id="IPR000515">
    <property type="entry name" value="MetI-like"/>
</dbReference>
<evidence type="ECO:0000313" key="11">
    <source>
        <dbReference type="Proteomes" id="UP000252558"/>
    </source>
</evidence>
<evidence type="ECO:0000256" key="4">
    <source>
        <dbReference type="ARBA" id="ARBA00022519"/>
    </source>
</evidence>
<feature type="transmembrane region" description="Helical" evidence="8">
    <location>
        <begin position="219"/>
        <end position="238"/>
    </location>
</feature>
<feature type="transmembrane region" description="Helical" evidence="8">
    <location>
        <begin position="165"/>
        <end position="187"/>
    </location>
</feature>
<feature type="transmembrane region" description="Helical" evidence="8">
    <location>
        <begin position="502"/>
        <end position="520"/>
    </location>
</feature>
<dbReference type="FunFam" id="1.10.3720.10:FF:000088">
    <property type="entry name" value="Iron(III) ABC transporter, permease protein"/>
    <property type="match status" value="1"/>
</dbReference>
<keyword evidence="7 8" id="KW-0472">Membrane</keyword>
<comment type="subcellular location">
    <subcellularLocation>
        <location evidence="1">Cell inner membrane</location>
        <topology evidence="1">Multi-pass membrane protein</topology>
    </subcellularLocation>
    <subcellularLocation>
        <location evidence="8">Cell membrane</location>
        <topology evidence="8">Multi-pass membrane protein</topology>
    </subcellularLocation>
</comment>
<keyword evidence="2 8" id="KW-0813">Transport</keyword>
<dbReference type="InterPro" id="IPR035906">
    <property type="entry name" value="MetI-like_sf"/>
</dbReference>
<feature type="transmembrane region" description="Helical" evidence="8">
    <location>
        <begin position="68"/>
        <end position="88"/>
    </location>
</feature>
<proteinExistence type="inferred from homology"/>
<keyword evidence="3" id="KW-1003">Cell membrane</keyword>
<dbReference type="SUPFAM" id="SSF161098">
    <property type="entry name" value="MetI-like"/>
    <property type="match status" value="2"/>
</dbReference>
<feature type="transmembrane region" description="Helical" evidence="8">
    <location>
        <begin position="40"/>
        <end position="61"/>
    </location>
</feature>
<comment type="similarity">
    <text evidence="8">Belongs to the binding-protein-dependent transport system permease family.</text>
</comment>
<dbReference type="Pfam" id="PF00528">
    <property type="entry name" value="BPD_transp_1"/>
    <property type="match status" value="2"/>
</dbReference>
<dbReference type="PROSITE" id="PS50928">
    <property type="entry name" value="ABC_TM1"/>
    <property type="match status" value="2"/>
</dbReference>
<dbReference type="PANTHER" id="PTHR43357">
    <property type="entry name" value="INNER MEMBRANE ABC TRANSPORTER PERMEASE PROTEIN YDCV"/>
    <property type="match status" value="1"/>
</dbReference>
<dbReference type="GO" id="GO:0005886">
    <property type="term" value="C:plasma membrane"/>
    <property type="evidence" value="ECO:0007669"/>
    <property type="project" value="UniProtKB-SubCell"/>
</dbReference>
<evidence type="ECO:0000256" key="3">
    <source>
        <dbReference type="ARBA" id="ARBA00022475"/>
    </source>
</evidence>
<gene>
    <name evidence="10" type="ORF">DU002_06805</name>
</gene>
<keyword evidence="11" id="KW-1185">Reference proteome</keyword>
<keyword evidence="4" id="KW-0997">Cell inner membrane</keyword>